<dbReference type="OrthoDB" id="21128at2759"/>
<feature type="region of interest" description="Disordered" evidence="8">
    <location>
        <begin position="491"/>
        <end position="528"/>
    </location>
</feature>
<dbReference type="Proteomes" id="UP001154078">
    <property type="component" value="Chromosome 5"/>
</dbReference>
<gene>
    <name evidence="11" type="ORF">MELIAE_LOCUS8134</name>
</gene>
<feature type="domain" description="Enhancer of mRNA-decapping protein 4 C-terminal" evidence="10">
    <location>
        <begin position="964"/>
        <end position="1083"/>
    </location>
</feature>
<comment type="subcellular location">
    <subcellularLocation>
        <location evidence="1">Cytoplasm</location>
        <location evidence="1">P-body</location>
    </subcellularLocation>
</comment>
<dbReference type="Pfam" id="PF21289">
    <property type="entry name" value="EDC4_C"/>
    <property type="match status" value="1"/>
</dbReference>
<evidence type="ECO:0000256" key="1">
    <source>
        <dbReference type="ARBA" id="ARBA00004201"/>
    </source>
</evidence>
<name>A0A9P0B649_BRAAE</name>
<dbReference type="InterPro" id="IPR032401">
    <property type="entry name" value="EDC4_WD40"/>
</dbReference>
<dbReference type="InterPro" id="IPR015943">
    <property type="entry name" value="WD40/YVTN_repeat-like_dom_sf"/>
</dbReference>
<dbReference type="PANTHER" id="PTHR15598:SF5">
    <property type="entry name" value="ENHANCER OF MRNA-DECAPPING PROTEIN 4"/>
    <property type="match status" value="1"/>
</dbReference>
<dbReference type="Pfam" id="PF16529">
    <property type="entry name" value="Ge1_WD40"/>
    <property type="match status" value="1"/>
</dbReference>
<evidence type="ECO:0000256" key="4">
    <source>
        <dbReference type="ARBA" id="ARBA00022574"/>
    </source>
</evidence>
<dbReference type="InterPro" id="IPR044938">
    <property type="entry name" value="EDC4_C_sf"/>
</dbReference>
<dbReference type="Gene3D" id="2.130.10.10">
    <property type="entry name" value="YVTN repeat-like/Quinoprotein amine dehydrogenase"/>
    <property type="match status" value="1"/>
</dbReference>
<feature type="coiled-coil region" evidence="7">
    <location>
        <begin position="650"/>
        <end position="677"/>
    </location>
</feature>
<evidence type="ECO:0000256" key="8">
    <source>
        <dbReference type="SAM" id="MobiDB-lite"/>
    </source>
</evidence>
<accession>A0A9P0B649</accession>
<dbReference type="InterPro" id="IPR049404">
    <property type="entry name" value="EDC4_C"/>
</dbReference>
<keyword evidence="4" id="KW-0853">WD repeat</keyword>
<evidence type="ECO:0000259" key="10">
    <source>
        <dbReference type="Pfam" id="PF21289"/>
    </source>
</evidence>
<evidence type="ECO:0000256" key="3">
    <source>
        <dbReference type="ARBA" id="ARBA00022490"/>
    </source>
</evidence>
<evidence type="ECO:0000259" key="9">
    <source>
        <dbReference type="Pfam" id="PF16529"/>
    </source>
</evidence>
<keyword evidence="12" id="KW-1185">Reference proteome</keyword>
<dbReference type="InterPro" id="IPR036322">
    <property type="entry name" value="WD40_repeat_dom_sf"/>
</dbReference>
<dbReference type="AlphaFoldDB" id="A0A9P0B649"/>
<organism evidence="11 12">
    <name type="scientific">Brassicogethes aeneus</name>
    <name type="common">Rape pollen beetle</name>
    <name type="synonym">Meligethes aeneus</name>
    <dbReference type="NCBI Taxonomy" id="1431903"/>
    <lineage>
        <taxon>Eukaryota</taxon>
        <taxon>Metazoa</taxon>
        <taxon>Ecdysozoa</taxon>
        <taxon>Arthropoda</taxon>
        <taxon>Hexapoda</taxon>
        <taxon>Insecta</taxon>
        <taxon>Pterygota</taxon>
        <taxon>Neoptera</taxon>
        <taxon>Endopterygota</taxon>
        <taxon>Coleoptera</taxon>
        <taxon>Polyphaga</taxon>
        <taxon>Cucujiformia</taxon>
        <taxon>Nitidulidae</taxon>
        <taxon>Meligethinae</taxon>
        <taxon>Brassicogethes</taxon>
    </lineage>
</organism>
<evidence type="ECO:0000256" key="6">
    <source>
        <dbReference type="ARBA" id="ARBA00023054"/>
    </source>
</evidence>
<feature type="compositionally biased region" description="Polar residues" evidence="8">
    <location>
        <begin position="491"/>
        <end position="522"/>
    </location>
</feature>
<evidence type="ECO:0000256" key="5">
    <source>
        <dbReference type="ARBA" id="ARBA00022737"/>
    </source>
</evidence>
<comment type="similarity">
    <text evidence="2">Belongs to the WD repeat EDC4 family.</text>
</comment>
<evidence type="ECO:0000256" key="7">
    <source>
        <dbReference type="SAM" id="Coils"/>
    </source>
</evidence>
<protein>
    <recommendedName>
        <fullName evidence="13">Enhancer of mRNA-decapping protein 4</fullName>
    </recommendedName>
</protein>
<evidence type="ECO:0008006" key="13">
    <source>
        <dbReference type="Google" id="ProtNLM"/>
    </source>
</evidence>
<keyword evidence="3" id="KW-0963">Cytoplasm</keyword>
<dbReference type="InterPro" id="IPR045152">
    <property type="entry name" value="EDC4-like"/>
</dbReference>
<dbReference type="PANTHER" id="PTHR15598">
    <property type="entry name" value="ENHANCER OF MRNA-DECAPPING PROTEIN 4"/>
    <property type="match status" value="1"/>
</dbReference>
<proteinExistence type="inferred from homology"/>
<keyword evidence="6 7" id="KW-0175">Coiled coil</keyword>
<dbReference type="EMBL" id="OV121136">
    <property type="protein sequence ID" value="CAH0557397.1"/>
    <property type="molecule type" value="Genomic_DNA"/>
</dbReference>
<reference evidence="11" key="1">
    <citation type="submission" date="2021-12" db="EMBL/GenBank/DDBJ databases">
        <authorList>
            <person name="King R."/>
        </authorList>
    </citation>
    <scope>NUCLEOTIDE SEQUENCE</scope>
</reference>
<evidence type="ECO:0000313" key="11">
    <source>
        <dbReference type="EMBL" id="CAH0557397.1"/>
    </source>
</evidence>
<dbReference type="Gene3D" id="1.10.220.100">
    <property type="entry name" value="conserved c-terminal region of ge- 1"/>
    <property type="match status" value="1"/>
</dbReference>
<keyword evidence="5" id="KW-0677">Repeat</keyword>
<dbReference type="Gene3D" id="6.10.140.270">
    <property type="match status" value="1"/>
</dbReference>
<dbReference type="SUPFAM" id="SSF50978">
    <property type="entry name" value="WD40 repeat-like"/>
    <property type="match status" value="1"/>
</dbReference>
<dbReference type="GO" id="GO:0000932">
    <property type="term" value="C:P-body"/>
    <property type="evidence" value="ECO:0007669"/>
    <property type="project" value="UniProtKB-SubCell"/>
</dbReference>
<dbReference type="GO" id="GO:0031087">
    <property type="term" value="P:deadenylation-independent decapping of nuclear-transcribed mRNA"/>
    <property type="evidence" value="ECO:0007669"/>
    <property type="project" value="InterPro"/>
</dbReference>
<feature type="domain" description="Enhancer of mRNA-decapping protein 4 WD40 repeat region" evidence="9">
    <location>
        <begin position="42"/>
        <end position="369"/>
    </location>
</feature>
<evidence type="ECO:0000313" key="12">
    <source>
        <dbReference type="Proteomes" id="UP001154078"/>
    </source>
</evidence>
<sequence length="1092" mass="124801">MTSIKQNVTQNIKYSGNEAEYSADIIGENVFVHCNQGAHNHGSSKVKLINRIDYNWEFRYYQGHLVCAHINGKIFAYGMKGKDGGMVRVCNQETDKRALIKNLKEDVKDLSFAFSRQEIILGCVDSEGNVLIYQINDSPTEIKYNLLLHIYHRDMNNISRANINYRIIWCPYLSNFDDEDSGDDPEKMFVLLNESRAEVYNVGIMNSKYGVGPIDTNESYEGYIEINHTDDLIDASFSSDGTAIAIACLDGFVKFFQLYMVDAEKQKCLHEWKPHDGKPLSSIIFIDNVLEYSSECWKFTITGANNNSEIKLWSCETWTCLQTITFKPDPKSLISSLYLNMSIDYTGQYLVVSDINNRVLYVLQLDRNDAEQMVHVTTLSQFLLPAPFLSYHIVEAQTKKIPFSYSNSTEDLYGSDRDDYDEDTDIEANFLKMLIVQPKKFQECNIIFQPDLMYKKSDCDMQQEVEKVPKLDDLQSSVTLLIQQQTSKSQLNLMTPEDFTTTSTRPSSVRNSVSNESQTSNKSLDKLHKSPANEILEFQRLQKDNFASGGSSPSREVQEILSLNNSNYSSTQEYFDNLSKLSEEEPPQKEYNTQTETLNLTKPTAEVVWPKIPIVDESEIVKEEIISDLHVNSSDEVLNKSNVQAINFRISSLENTIREQNIHMQNLQKEIKTITQISRQNGNASKEDYVKELELIMSKQHLQIAKMLENLVTAQKTRERDMQEQIVNNVNQMMNKLLLEKVQSVLAAEIKPAIVPVMHSLIEQYRKQMDVQLSQRLSNTDLVLREQVAKAINNKNLADTLSLSVVNIVAPSLEKCYRDIIYTTLLPSWEKVCSQMFQQINETFSKGTKEYTSCVENYMDRQRRVQEKGKDIIVQMQSVSENMKSNSDRLSSTLTAEIQKQFNIVFRSMHEKLAQNVKEVVSEQVKQGFKSQASVIEDSVMNAVRSRAVTPAPHADTQATLAHIQQHIMRRNYDEAFRLALSAENLSYVIYTCEKVDVNTLFGDECLLQQSCLLALIQQLSVELHKNTDLKLSYIRAAFLGLSSDTPTTKQFVTKVLKELLRQLQVFINSNPPIKHLKEAKLLKMAAESMLS</sequence>
<evidence type="ECO:0000256" key="2">
    <source>
        <dbReference type="ARBA" id="ARBA00009639"/>
    </source>
</evidence>